<dbReference type="RefSeq" id="XP_018807316.1">
    <property type="nucleotide sequence ID" value="XM_018951771.2"/>
</dbReference>
<name>A0A2I4DJJ2_JUGRE</name>
<evidence type="ECO:0000313" key="3">
    <source>
        <dbReference type="Proteomes" id="UP000235220"/>
    </source>
</evidence>
<dbReference type="InParanoid" id="A0A2I4DJJ2"/>
<evidence type="ECO:0000313" key="4">
    <source>
        <dbReference type="RefSeq" id="XP_018807316.1"/>
    </source>
</evidence>
<feature type="region of interest" description="Disordered" evidence="1">
    <location>
        <begin position="38"/>
        <end position="104"/>
    </location>
</feature>
<dbReference type="STRING" id="51240.A0A2I4DJJ2"/>
<dbReference type="Proteomes" id="UP000235220">
    <property type="component" value="Unplaced"/>
</dbReference>
<proteinExistence type="predicted"/>
<dbReference type="InterPro" id="IPR038796">
    <property type="entry name" value="At1g76070-like"/>
</dbReference>
<keyword evidence="2" id="KW-0732">Signal</keyword>
<feature type="signal peptide" evidence="2">
    <location>
        <begin position="1"/>
        <end position="23"/>
    </location>
</feature>
<dbReference type="KEGG" id="jre:108980765"/>
<dbReference type="PANTHER" id="PTHR34779">
    <property type="entry name" value="OS09G0542900 PROTEIN"/>
    <property type="match status" value="1"/>
</dbReference>
<evidence type="ECO:0000256" key="2">
    <source>
        <dbReference type="SAM" id="SignalP"/>
    </source>
</evidence>
<dbReference type="PANTHER" id="PTHR34779:SF1">
    <property type="entry name" value="OS09G0542900 PROTEIN"/>
    <property type="match status" value="1"/>
</dbReference>
<accession>A0A2I4DJJ2</accession>
<dbReference type="OrthoDB" id="1704139at2759"/>
<dbReference type="GeneID" id="108980765"/>
<organism evidence="3 4">
    <name type="scientific">Juglans regia</name>
    <name type="common">English walnut</name>
    <dbReference type="NCBI Taxonomy" id="51240"/>
    <lineage>
        <taxon>Eukaryota</taxon>
        <taxon>Viridiplantae</taxon>
        <taxon>Streptophyta</taxon>
        <taxon>Embryophyta</taxon>
        <taxon>Tracheophyta</taxon>
        <taxon>Spermatophyta</taxon>
        <taxon>Magnoliopsida</taxon>
        <taxon>eudicotyledons</taxon>
        <taxon>Gunneridae</taxon>
        <taxon>Pentapetalae</taxon>
        <taxon>rosids</taxon>
        <taxon>fabids</taxon>
        <taxon>Fagales</taxon>
        <taxon>Juglandaceae</taxon>
        <taxon>Juglans</taxon>
    </lineage>
</organism>
<keyword evidence="3" id="KW-1185">Reference proteome</keyword>
<evidence type="ECO:0000256" key="1">
    <source>
        <dbReference type="SAM" id="MobiDB-lite"/>
    </source>
</evidence>
<gene>
    <name evidence="4" type="primary">LOC108980765</name>
</gene>
<feature type="compositionally biased region" description="Low complexity" evidence="1">
    <location>
        <begin position="39"/>
        <end position="52"/>
    </location>
</feature>
<reference evidence="4" key="1">
    <citation type="submission" date="2025-08" db="UniProtKB">
        <authorList>
            <consortium name="RefSeq"/>
        </authorList>
    </citation>
    <scope>IDENTIFICATION</scope>
    <source>
        <tissue evidence="4">Leaves</tissue>
    </source>
</reference>
<protein>
    <submittedName>
        <fullName evidence="4">Uncharacterized protein At1g76070-like</fullName>
    </submittedName>
</protein>
<dbReference type="AlphaFoldDB" id="A0A2I4DJJ2"/>
<feature type="chain" id="PRO_5014195258" evidence="2">
    <location>
        <begin position="24"/>
        <end position="218"/>
    </location>
</feature>
<sequence>MKKPSKLRSILFKFLVVPHAASAINFQFQTPSLSPAKISAGAGRSGSSGSTSPFVSIIPPEVRRKKKNGSFDAREPTSPKVSCMGHVKKTTSSNPKRRVSSLPPQPQALTMRNVSCTPNKEGKIKKMIKQQEVVKIDCFVGRKRGGKPDGTSCPEKPRVPEQVVQAPRPSLGQIKRFSSARRALSSFDWRNIQGAAVVPADCKEDQRRRRVCQEILGK</sequence>